<dbReference type="EMBL" id="QXGD01001012">
    <property type="protein sequence ID" value="KAE9217433.1"/>
    <property type="molecule type" value="Genomic_DNA"/>
</dbReference>
<feature type="compositionally biased region" description="Basic and acidic residues" evidence="1">
    <location>
        <begin position="179"/>
        <end position="189"/>
    </location>
</feature>
<gene>
    <name evidence="7" type="ORF">PF001_g27270</name>
    <name evidence="6" type="ORF">PF002_g16794</name>
    <name evidence="5" type="ORF">PF005_g15061</name>
    <name evidence="3" type="ORF">PF006_g27950</name>
    <name evidence="4" type="ORF">PF007_g15688</name>
    <name evidence="2" type="ORF">PF009_g16502</name>
</gene>
<name>A0A6A3QII1_9STRA</name>
<dbReference type="EMBL" id="QXGA01003989">
    <property type="protein sequence ID" value="KAE9077298.1"/>
    <property type="molecule type" value="Genomic_DNA"/>
</dbReference>
<evidence type="ECO:0000313" key="10">
    <source>
        <dbReference type="Proteomes" id="UP000437068"/>
    </source>
</evidence>
<evidence type="ECO:0000313" key="11">
    <source>
        <dbReference type="Proteomes" id="UP000440367"/>
    </source>
</evidence>
<evidence type="ECO:0000313" key="8">
    <source>
        <dbReference type="Proteomes" id="UP000429523"/>
    </source>
</evidence>
<protein>
    <recommendedName>
        <fullName evidence="14">Myb/SANT-like domain-containing protein</fullName>
    </recommendedName>
</protein>
<dbReference type="AlphaFoldDB" id="A0A6A3QII1"/>
<dbReference type="Proteomes" id="UP000429523">
    <property type="component" value="Unassembled WGS sequence"/>
</dbReference>
<evidence type="ECO:0000313" key="7">
    <source>
        <dbReference type="EMBL" id="KAE9273965.1"/>
    </source>
</evidence>
<evidence type="ECO:0000313" key="9">
    <source>
        <dbReference type="Proteomes" id="UP000433483"/>
    </source>
</evidence>
<evidence type="ECO:0000256" key="1">
    <source>
        <dbReference type="SAM" id="MobiDB-lite"/>
    </source>
</evidence>
<evidence type="ECO:0000313" key="13">
    <source>
        <dbReference type="Proteomes" id="UP000441208"/>
    </source>
</evidence>
<evidence type="ECO:0000313" key="12">
    <source>
        <dbReference type="Proteomes" id="UP000440732"/>
    </source>
</evidence>
<comment type="caution">
    <text evidence="3">The sequence shown here is derived from an EMBL/GenBank/DDBJ whole genome shotgun (WGS) entry which is preliminary data.</text>
</comment>
<dbReference type="EMBL" id="QXGB01000918">
    <property type="protein sequence ID" value="KAE9201167.1"/>
    <property type="molecule type" value="Genomic_DNA"/>
</dbReference>
<proteinExistence type="predicted"/>
<evidence type="ECO:0000313" key="6">
    <source>
        <dbReference type="EMBL" id="KAE9217433.1"/>
    </source>
</evidence>
<dbReference type="Proteomes" id="UP000441208">
    <property type="component" value="Unassembled WGS sequence"/>
</dbReference>
<dbReference type="PANTHER" id="PTHR37558">
    <property type="entry name" value="HTH CENPB-TYPE DOMAIN-CONTAINING PROTEIN"/>
    <property type="match status" value="1"/>
</dbReference>
<dbReference type="Proteomes" id="UP000433483">
    <property type="component" value="Unassembled WGS sequence"/>
</dbReference>
<feature type="compositionally biased region" description="Basic and acidic residues" evidence="1">
    <location>
        <begin position="163"/>
        <end position="172"/>
    </location>
</feature>
<dbReference type="OrthoDB" id="125289at2759"/>
<organism evidence="3 12">
    <name type="scientific">Phytophthora fragariae</name>
    <dbReference type="NCBI Taxonomy" id="53985"/>
    <lineage>
        <taxon>Eukaryota</taxon>
        <taxon>Sar</taxon>
        <taxon>Stramenopiles</taxon>
        <taxon>Oomycota</taxon>
        <taxon>Peronosporomycetes</taxon>
        <taxon>Peronosporales</taxon>
        <taxon>Peronosporaceae</taxon>
        <taxon>Phytophthora</taxon>
    </lineage>
</organism>
<sequence>MPGIEALVELVRVQLDDAQFRVVDPNKRSRFCERDLIKLVQIVTRRKTYKTPHGKGEEEWQAVADKLNEAVKASFSPRACRDKVSALLREHKRATAASCRASGVVEQHTGLSDLIEGYLQLKTRFDEAQQAEKDKKKRKLKRLSAAGNKAMRNGAQRLKRRKAEASRQERSNAPDASEDDAHAVQHDASEAESATNDERTGLRSMLGSEYSSDEETKWEDNEESNQTEEHEEEETQSGHKVGRTRLRVSEIWAREEAMMAKDRAAQAARDNALTRAVETLDNTTQLLLQHFGSGSANRSSTA</sequence>
<evidence type="ECO:0008006" key="14">
    <source>
        <dbReference type="Google" id="ProtNLM"/>
    </source>
</evidence>
<dbReference type="EMBL" id="QXFZ01000971">
    <property type="protein sequence ID" value="KAE9099977.1"/>
    <property type="molecule type" value="Genomic_DNA"/>
</dbReference>
<dbReference type="EMBL" id="QXGF01001006">
    <property type="protein sequence ID" value="KAE8933495.1"/>
    <property type="molecule type" value="Genomic_DNA"/>
</dbReference>
<evidence type="ECO:0000313" key="3">
    <source>
        <dbReference type="EMBL" id="KAE9077298.1"/>
    </source>
</evidence>
<dbReference type="Proteomes" id="UP000440367">
    <property type="component" value="Unassembled WGS sequence"/>
</dbReference>
<dbReference type="EMBL" id="QXGE01003657">
    <property type="protein sequence ID" value="KAE9273965.1"/>
    <property type="molecule type" value="Genomic_DNA"/>
</dbReference>
<feature type="region of interest" description="Disordered" evidence="1">
    <location>
        <begin position="129"/>
        <end position="243"/>
    </location>
</feature>
<dbReference type="Proteomes" id="UP000437068">
    <property type="component" value="Unassembled WGS sequence"/>
</dbReference>
<accession>A0A6A3QII1</accession>
<keyword evidence="9" id="KW-1185">Reference proteome</keyword>
<dbReference type="PANTHER" id="PTHR37558:SF1">
    <property type="entry name" value="HTH CENPB-TYPE DOMAIN-CONTAINING PROTEIN"/>
    <property type="match status" value="1"/>
</dbReference>
<feature type="compositionally biased region" description="Acidic residues" evidence="1">
    <location>
        <begin position="220"/>
        <end position="235"/>
    </location>
</feature>
<dbReference type="Proteomes" id="UP000440732">
    <property type="component" value="Unassembled WGS sequence"/>
</dbReference>
<reference evidence="8 9" key="1">
    <citation type="submission" date="2018-08" db="EMBL/GenBank/DDBJ databases">
        <title>Genomic investigation of the strawberry pathogen Phytophthora fragariae indicates pathogenicity is determined by transcriptional variation in three key races.</title>
        <authorList>
            <person name="Adams T.M."/>
            <person name="Armitage A.D."/>
            <person name="Sobczyk M.K."/>
            <person name="Bates H.J."/>
            <person name="Dunwell J.M."/>
            <person name="Nellist C.F."/>
            <person name="Harrison R.J."/>
        </authorList>
    </citation>
    <scope>NUCLEOTIDE SEQUENCE [LARGE SCALE GENOMIC DNA]</scope>
    <source>
        <strain evidence="7 10">A4</strain>
        <strain evidence="6 11">BC-1</strain>
        <strain evidence="5 9">NOV-27</strain>
        <strain evidence="3 12">NOV-5</strain>
        <strain evidence="4 13">NOV-71</strain>
        <strain evidence="2 8">NOV-9</strain>
    </source>
</reference>
<evidence type="ECO:0000313" key="2">
    <source>
        <dbReference type="EMBL" id="KAE8933495.1"/>
    </source>
</evidence>
<evidence type="ECO:0000313" key="5">
    <source>
        <dbReference type="EMBL" id="KAE9201167.1"/>
    </source>
</evidence>
<evidence type="ECO:0000313" key="4">
    <source>
        <dbReference type="EMBL" id="KAE9099977.1"/>
    </source>
</evidence>